<dbReference type="PANTHER" id="PTHR43046:SF14">
    <property type="entry name" value="MUTT_NUDIX FAMILY PROTEIN"/>
    <property type="match status" value="1"/>
</dbReference>
<comment type="similarity">
    <text evidence="3">Belongs to the Nudix hydrolase family.</text>
</comment>
<reference evidence="5 6" key="1">
    <citation type="submission" date="2019-01" db="EMBL/GenBank/DDBJ databases">
        <title>Draft Genome Sequences of Helcococcus ovis Strains Isolated from the Uterus and Vagina of Dairy Cows with Metritis.</title>
        <authorList>
            <person name="Cunha F."/>
            <person name="Jeon S.J."/>
            <person name="Kutzer P."/>
            <person name="Galvao K.N."/>
        </authorList>
    </citation>
    <scope>NUCLEOTIDE SEQUENCE [LARGE SCALE GENOMIC DNA]</scope>
    <source>
        <strain evidence="5 6">KG-37</strain>
    </source>
</reference>
<name>A0A4R9C0Q5_9FIRM</name>
<dbReference type="PANTHER" id="PTHR43046">
    <property type="entry name" value="GDP-MANNOSE MANNOSYL HYDROLASE"/>
    <property type="match status" value="1"/>
</dbReference>
<dbReference type="InterPro" id="IPR020476">
    <property type="entry name" value="Nudix_hydrolase"/>
</dbReference>
<accession>A0A4R9C0Q5</accession>
<dbReference type="Gene3D" id="3.90.79.10">
    <property type="entry name" value="Nucleoside Triphosphate Pyrophosphohydrolase"/>
    <property type="match status" value="1"/>
</dbReference>
<evidence type="ECO:0000313" key="5">
    <source>
        <dbReference type="EMBL" id="TFF65578.1"/>
    </source>
</evidence>
<organism evidence="5 6">
    <name type="scientific">Helcococcus ovis</name>
    <dbReference type="NCBI Taxonomy" id="72026"/>
    <lineage>
        <taxon>Bacteria</taxon>
        <taxon>Bacillati</taxon>
        <taxon>Bacillota</taxon>
        <taxon>Tissierellia</taxon>
        <taxon>Tissierellales</taxon>
        <taxon>Peptoniphilaceae</taxon>
        <taxon>Helcococcus</taxon>
    </lineage>
</organism>
<dbReference type="PROSITE" id="PS00893">
    <property type="entry name" value="NUDIX_BOX"/>
    <property type="match status" value="1"/>
</dbReference>
<feature type="domain" description="Nudix hydrolase" evidence="4">
    <location>
        <begin position="21"/>
        <end position="159"/>
    </location>
</feature>
<comment type="cofactor">
    <cofactor evidence="1">
        <name>Mg(2+)</name>
        <dbReference type="ChEBI" id="CHEBI:18420"/>
    </cofactor>
</comment>
<dbReference type="PROSITE" id="PS51462">
    <property type="entry name" value="NUDIX"/>
    <property type="match status" value="1"/>
</dbReference>
<keyword evidence="2 3" id="KW-0378">Hydrolase</keyword>
<evidence type="ECO:0000256" key="2">
    <source>
        <dbReference type="ARBA" id="ARBA00022801"/>
    </source>
</evidence>
<dbReference type="Proteomes" id="UP000297454">
    <property type="component" value="Unassembled WGS sequence"/>
</dbReference>
<dbReference type="SUPFAM" id="SSF55811">
    <property type="entry name" value="Nudix"/>
    <property type="match status" value="1"/>
</dbReference>
<gene>
    <name evidence="5" type="ORF">EQF91_05525</name>
</gene>
<dbReference type="RefSeq" id="WP_134744255.1">
    <property type="nucleotide sequence ID" value="NZ_JBFNFK010000010.1"/>
</dbReference>
<dbReference type="InterPro" id="IPR020084">
    <property type="entry name" value="NUDIX_hydrolase_CS"/>
</dbReference>
<dbReference type="EMBL" id="SCFR01000018">
    <property type="protein sequence ID" value="TFF65578.1"/>
    <property type="molecule type" value="Genomic_DNA"/>
</dbReference>
<evidence type="ECO:0000313" key="6">
    <source>
        <dbReference type="Proteomes" id="UP000297454"/>
    </source>
</evidence>
<dbReference type="PRINTS" id="PR00502">
    <property type="entry name" value="NUDIXFAMILY"/>
</dbReference>
<protein>
    <submittedName>
        <fullName evidence="5">NUDIX hydrolase</fullName>
    </submittedName>
</protein>
<evidence type="ECO:0000256" key="3">
    <source>
        <dbReference type="RuleBase" id="RU003476"/>
    </source>
</evidence>
<sequence>MKELNISLQDTQWDFTYTDHDRDIVRAIVIDNEENYYFVRVERDDDFGKATLIETAGGGVESGENFEEAIVRELKEELGVEVEIITKLGVVKDFYNLIHRRNINNYYLCKIKSFGEKEMTDSEINDFHLSTLKLTYEEARREYVKCSNTRLGKLIADREIPVLEHATKILENEIY</sequence>
<evidence type="ECO:0000256" key="1">
    <source>
        <dbReference type="ARBA" id="ARBA00001946"/>
    </source>
</evidence>
<dbReference type="InterPro" id="IPR000086">
    <property type="entry name" value="NUDIX_hydrolase_dom"/>
</dbReference>
<keyword evidence="6" id="KW-1185">Reference proteome</keyword>
<dbReference type="InterPro" id="IPR015797">
    <property type="entry name" value="NUDIX_hydrolase-like_dom_sf"/>
</dbReference>
<proteinExistence type="inferred from homology"/>
<dbReference type="Pfam" id="PF00293">
    <property type="entry name" value="NUDIX"/>
    <property type="match status" value="1"/>
</dbReference>
<comment type="caution">
    <text evidence="5">The sequence shown here is derived from an EMBL/GenBank/DDBJ whole genome shotgun (WGS) entry which is preliminary data.</text>
</comment>
<dbReference type="GO" id="GO:0016787">
    <property type="term" value="F:hydrolase activity"/>
    <property type="evidence" value="ECO:0007669"/>
    <property type="project" value="UniProtKB-KW"/>
</dbReference>
<evidence type="ECO:0000259" key="4">
    <source>
        <dbReference type="PROSITE" id="PS51462"/>
    </source>
</evidence>
<dbReference type="AlphaFoldDB" id="A0A4R9C0Q5"/>